<dbReference type="GO" id="GO:0030170">
    <property type="term" value="F:pyridoxal phosphate binding"/>
    <property type="evidence" value="ECO:0007669"/>
    <property type="project" value="InterPro"/>
</dbReference>
<dbReference type="EMBL" id="FODE01000004">
    <property type="protein sequence ID" value="SEN30035.1"/>
    <property type="molecule type" value="Genomic_DNA"/>
</dbReference>
<reference evidence="7 8" key="1">
    <citation type="submission" date="2016-10" db="EMBL/GenBank/DDBJ databases">
        <authorList>
            <person name="de Groot N.N."/>
        </authorList>
    </citation>
    <scope>NUCLEOTIDE SEQUENCE [LARGE SCALE GENOMIC DNA]</scope>
    <source>
        <strain evidence="7 8">DSM 8512</strain>
    </source>
</reference>
<dbReference type="InterPro" id="IPR015424">
    <property type="entry name" value="PyrdxlP-dep_Trfase"/>
</dbReference>
<evidence type="ECO:0000256" key="1">
    <source>
        <dbReference type="ARBA" id="ARBA00001933"/>
    </source>
</evidence>
<dbReference type="CDD" id="cd00609">
    <property type="entry name" value="AAT_like"/>
    <property type="match status" value="1"/>
</dbReference>
<keyword evidence="3" id="KW-0663">Pyridoxal phosphate</keyword>
<dbReference type="STRING" id="34002.SAMN04489859_100416"/>
<proteinExistence type="inferred from homology"/>
<dbReference type="AlphaFoldDB" id="A0A1H8FEJ9"/>
<dbReference type="SUPFAM" id="SSF53383">
    <property type="entry name" value="PLP-dependent transferases"/>
    <property type="match status" value="1"/>
</dbReference>
<dbReference type="OrthoDB" id="3224382at2"/>
<dbReference type="InterPro" id="IPR027619">
    <property type="entry name" value="C-S_lyase_PatB-like"/>
</dbReference>
<evidence type="ECO:0000313" key="8">
    <source>
        <dbReference type="Proteomes" id="UP000199054"/>
    </source>
</evidence>
<dbReference type="PANTHER" id="PTHR43525:SF1">
    <property type="entry name" value="PROTEIN MALY"/>
    <property type="match status" value="1"/>
</dbReference>
<dbReference type="Gene3D" id="3.40.640.10">
    <property type="entry name" value="Type I PLP-dependent aspartate aminotransferase-like (Major domain)"/>
    <property type="match status" value="1"/>
</dbReference>
<dbReference type="InterPro" id="IPR015422">
    <property type="entry name" value="PyrdxlP-dep_Trfase_small"/>
</dbReference>
<organism evidence="7 8">
    <name type="scientific">Paracoccus alcaliphilus</name>
    <dbReference type="NCBI Taxonomy" id="34002"/>
    <lineage>
        <taxon>Bacteria</taxon>
        <taxon>Pseudomonadati</taxon>
        <taxon>Pseudomonadota</taxon>
        <taxon>Alphaproteobacteria</taxon>
        <taxon>Rhodobacterales</taxon>
        <taxon>Paracoccaceae</taxon>
        <taxon>Paracoccus</taxon>
    </lineage>
</organism>
<evidence type="ECO:0000256" key="5">
    <source>
        <dbReference type="ARBA" id="ARBA00037974"/>
    </source>
</evidence>
<dbReference type="NCBIfam" id="TIGR04350">
    <property type="entry name" value="C_S_lyase_PatB"/>
    <property type="match status" value="1"/>
</dbReference>
<protein>
    <recommendedName>
        <fullName evidence="2">cysteine-S-conjugate beta-lyase</fullName>
        <ecNumber evidence="2">4.4.1.13</ecNumber>
    </recommendedName>
</protein>
<dbReference type="PANTHER" id="PTHR43525">
    <property type="entry name" value="PROTEIN MALY"/>
    <property type="match status" value="1"/>
</dbReference>
<dbReference type="GO" id="GO:0047804">
    <property type="term" value="F:cysteine-S-conjugate beta-lyase activity"/>
    <property type="evidence" value="ECO:0007669"/>
    <property type="project" value="UniProtKB-EC"/>
</dbReference>
<dbReference type="Pfam" id="PF00155">
    <property type="entry name" value="Aminotran_1_2"/>
    <property type="match status" value="1"/>
</dbReference>
<evidence type="ECO:0000256" key="2">
    <source>
        <dbReference type="ARBA" id="ARBA00012224"/>
    </source>
</evidence>
<evidence type="ECO:0000259" key="6">
    <source>
        <dbReference type="Pfam" id="PF00155"/>
    </source>
</evidence>
<gene>
    <name evidence="7" type="ORF">SAMN04489859_100416</name>
</gene>
<accession>A0A1H8FEJ9</accession>
<dbReference type="Gene3D" id="3.90.1150.10">
    <property type="entry name" value="Aspartate Aminotransferase, domain 1"/>
    <property type="match status" value="1"/>
</dbReference>
<dbReference type="InterPro" id="IPR051798">
    <property type="entry name" value="Class-II_PLP-Dep_Aminotrans"/>
</dbReference>
<evidence type="ECO:0000313" key="7">
    <source>
        <dbReference type="EMBL" id="SEN30035.1"/>
    </source>
</evidence>
<comment type="similarity">
    <text evidence="5">Belongs to the class-II pyridoxal-phosphate-dependent aminotransferase family. MalY/PatB cystathionine beta-lyase subfamily.</text>
</comment>
<name>A0A1H8FEJ9_9RHOB</name>
<dbReference type="Proteomes" id="UP000199054">
    <property type="component" value="Unassembled WGS sequence"/>
</dbReference>
<dbReference type="RefSeq" id="WP_090610619.1">
    <property type="nucleotide sequence ID" value="NZ_CP067124.1"/>
</dbReference>
<dbReference type="InterPro" id="IPR004839">
    <property type="entry name" value="Aminotransferase_I/II_large"/>
</dbReference>
<keyword evidence="4 7" id="KW-0456">Lyase</keyword>
<evidence type="ECO:0000256" key="3">
    <source>
        <dbReference type="ARBA" id="ARBA00022898"/>
    </source>
</evidence>
<sequence length="395" mass="43512">MTRPDFDEIIDRTGTACSKWDDMEAAYGVSPGDGGLAMWVADMDFRPPAGVRQALESVVAQGVYGYPGANRPYLDAIRWWMANRHGWQIDTDWILTCAGLVNGVAMAIQSCTAPGDGVILMSPVYHAFARTIRASGRELVELPLALHDGQYRMDWANWEKVLTGREKMLILCSPHNPGGRVWSEVELRQVADFCKARDLILVSDDIHCDLLMPHSPRHRMIATLCPDIADRLITLTAATKTFNIAGAHLGNAIIADPALRTRFRNTLMAGGISPNLFGLDMIAAAYSPEGAEWVDALVEYLDGNRRIFDEGINAIPGLRSMPLEATYLAWVDFSGTGMTPAEFIARVEKTARIAANHGNSFGLGGDSWLRFNLATPRPRVIEAVRRLQEAFADLQ</sequence>
<dbReference type="InterPro" id="IPR015421">
    <property type="entry name" value="PyrdxlP-dep_Trfase_major"/>
</dbReference>
<evidence type="ECO:0000256" key="4">
    <source>
        <dbReference type="ARBA" id="ARBA00023239"/>
    </source>
</evidence>
<dbReference type="EC" id="4.4.1.13" evidence="2"/>
<comment type="cofactor">
    <cofactor evidence="1">
        <name>pyridoxal 5'-phosphate</name>
        <dbReference type="ChEBI" id="CHEBI:597326"/>
    </cofactor>
</comment>
<keyword evidence="8" id="KW-1185">Reference proteome</keyword>
<feature type="domain" description="Aminotransferase class I/classII large" evidence="6">
    <location>
        <begin position="75"/>
        <end position="386"/>
    </location>
</feature>